<evidence type="ECO:0000313" key="8">
    <source>
        <dbReference type="EMBL" id="KAK6467235.1"/>
    </source>
</evidence>
<evidence type="ECO:0000259" key="7">
    <source>
        <dbReference type="PROSITE" id="PS50157"/>
    </source>
</evidence>
<dbReference type="SMART" id="SM00355">
    <property type="entry name" value="ZnF_C2H2"/>
    <property type="match status" value="1"/>
</dbReference>
<evidence type="ECO:0000256" key="3">
    <source>
        <dbReference type="ARBA" id="ARBA00022771"/>
    </source>
</evidence>
<dbReference type="Gene3D" id="3.30.160.60">
    <property type="entry name" value="Classic Zinc Finger"/>
    <property type="match status" value="2"/>
</dbReference>
<feature type="compositionally biased region" description="Pro residues" evidence="6">
    <location>
        <begin position="255"/>
        <end position="264"/>
    </location>
</feature>
<sequence>MLLPADRRSLSSLGSPPASSPESDSLPPTPSPNSALGFLLPQAADAWEYSRNVWDNGNVGLHGKNTYHHLQQCWLPHPSDPFHFSYPEASCTPPAPLPPSSSSSSSVFSSPSPSPPPPPLSFQPTLEEIEEFLQENMNNNDNTAGKDDKRVEIAGTRMGVDYPGRAEEEDGGGGGRGEGEEGDTSPSPPAADGAPCGQAVLLLLQPLPSGVLGISQLLLNIEGQSFALVPQTPAPAPPGRQFVRIAARPLDAGPRSPPPPPPPRPRSDSTAAPSLAAGRFSRSDELSRHRRSHSGVKPYQCRMCEKRFARSDHLSKHTKVHRRPPGTETRGDTETR</sequence>
<evidence type="ECO:0000256" key="1">
    <source>
        <dbReference type="ARBA" id="ARBA00022723"/>
    </source>
</evidence>
<evidence type="ECO:0000313" key="9">
    <source>
        <dbReference type="Proteomes" id="UP001369086"/>
    </source>
</evidence>
<keyword evidence="2" id="KW-0677">Repeat</keyword>
<feature type="region of interest" description="Disordered" evidence="6">
    <location>
        <begin position="1"/>
        <end position="37"/>
    </location>
</feature>
<feature type="compositionally biased region" description="Pro residues" evidence="6">
    <location>
        <begin position="112"/>
        <end position="121"/>
    </location>
</feature>
<dbReference type="PROSITE" id="PS50157">
    <property type="entry name" value="ZINC_FINGER_C2H2_2"/>
    <property type="match status" value="1"/>
</dbReference>
<dbReference type="EMBL" id="JAHFZB010000050">
    <property type="protein sequence ID" value="KAK6467235.1"/>
    <property type="molecule type" value="Genomic_DNA"/>
</dbReference>
<evidence type="ECO:0000256" key="5">
    <source>
        <dbReference type="PROSITE-ProRule" id="PRU00042"/>
    </source>
</evidence>
<name>A0ABR0Y3K2_HUSHU</name>
<dbReference type="Pfam" id="PF00096">
    <property type="entry name" value="zf-C2H2"/>
    <property type="match status" value="1"/>
</dbReference>
<feature type="compositionally biased region" description="Basic and acidic residues" evidence="6">
    <location>
        <begin position="303"/>
        <end position="315"/>
    </location>
</feature>
<feature type="domain" description="C2H2-type" evidence="7">
    <location>
        <begin position="299"/>
        <end position="321"/>
    </location>
</feature>
<dbReference type="PANTHER" id="PTHR23235:SF141">
    <property type="entry name" value="KRUEPPEL-LIKE FACTOR 15"/>
    <property type="match status" value="1"/>
</dbReference>
<dbReference type="InterPro" id="IPR036236">
    <property type="entry name" value="Znf_C2H2_sf"/>
</dbReference>
<evidence type="ECO:0000256" key="6">
    <source>
        <dbReference type="SAM" id="MobiDB-lite"/>
    </source>
</evidence>
<evidence type="ECO:0000256" key="2">
    <source>
        <dbReference type="ARBA" id="ARBA00022737"/>
    </source>
</evidence>
<feature type="compositionally biased region" description="Low complexity" evidence="6">
    <location>
        <begin position="10"/>
        <end position="23"/>
    </location>
</feature>
<keyword evidence="3 5" id="KW-0863">Zinc-finger</keyword>
<evidence type="ECO:0000256" key="4">
    <source>
        <dbReference type="ARBA" id="ARBA00022833"/>
    </source>
</evidence>
<feature type="region of interest" description="Disordered" evidence="6">
    <location>
        <begin position="248"/>
        <end position="336"/>
    </location>
</feature>
<keyword evidence="1" id="KW-0479">Metal-binding</keyword>
<dbReference type="Proteomes" id="UP001369086">
    <property type="component" value="Unassembled WGS sequence"/>
</dbReference>
<comment type="caution">
    <text evidence="8">The sequence shown here is derived from an EMBL/GenBank/DDBJ whole genome shotgun (WGS) entry which is preliminary data.</text>
</comment>
<feature type="region of interest" description="Disordered" evidence="6">
    <location>
        <begin position="156"/>
        <end position="195"/>
    </location>
</feature>
<gene>
    <name evidence="8" type="ORF">HHUSO_G35223</name>
</gene>
<protein>
    <submittedName>
        <fullName evidence="8">Krueppel-like factor 15</fullName>
    </submittedName>
</protein>
<feature type="compositionally biased region" description="Low complexity" evidence="6">
    <location>
        <begin position="100"/>
        <end position="111"/>
    </location>
</feature>
<dbReference type="PROSITE" id="PS00028">
    <property type="entry name" value="ZINC_FINGER_C2H2_1"/>
    <property type="match status" value="1"/>
</dbReference>
<dbReference type="InterPro" id="IPR013087">
    <property type="entry name" value="Znf_C2H2_type"/>
</dbReference>
<dbReference type="SUPFAM" id="SSF57667">
    <property type="entry name" value="beta-beta-alpha zinc fingers"/>
    <property type="match status" value="1"/>
</dbReference>
<keyword evidence="9" id="KW-1185">Reference proteome</keyword>
<organism evidence="8 9">
    <name type="scientific">Huso huso</name>
    <name type="common">Beluga</name>
    <name type="synonym">Acipenser huso</name>
    <dbReference type="NCBI Taxonomy" id="61971"/>
    <lineage>
        <taxon>Eukaryota</taxon>
        <taxon>Metazoa</taxon>
        <taxon>Chordata</taxon>
        <taxon>Craniata</taxon>
        <taxon>Vertebrata</taxon>
        <taxon>Euteleostomi</taxon>
        <taxon>Actinopterygii</taxon>
        <taxon>Chondrostei</taxon>
        <taxon>Acipenseriformes</taxon>
        <taxon>Acipenseridae</taxon>
        <taxon>Huso</taxon>
    </lineage>
</organism>
<reference evidence="8 9" key="1">
    <citation type="submission" date="2021-05" db="EMBL/GenBank/DDBJ databases">
        <authorList>
            <person name="Zahm M."/>
            <person name="Klopp C."/>
            <person name="Cabau C."/>
            <person name="Kuhl H."/>
            <person name="Suciu R."/>
            <person name="Ciorpac M."/>
            <person name="Holostenco D."/>
            <person name="Gessner J."/>
            <person name="Wuertz S."/>
            <person name="Hohne C."/>
            <person name="Stock M."/>
            <person name="Gislard M."/>
            <person name="Lluch J."/>
            <person name="Milhes M."/>
            <person name="Lampietro C."/>
            <person name="Lopez Roques C."/>
            <person name="Donnadieu C."/>
            <person name="Du K."/>
            <person name="Schartl M."/>
            <person name="Guiguen Y."/>
        </authorList>
    </citation>
    <scope>NUCLEOTIDE SEQUENCE [LARGE SCALE GENOMIC DNA]</scope>
    <source>
        <strain evidence="8">Hh-F2</strain>
        <tissue evidence="8">Blood</tissue>
    </source>
</reference>
<dbReference type="PANTHER" id="PTHR23235">
    <property type="entry name" value="KRUEPPEL-LIKE TRANSCRIPTION FACTOR"/>
    <property type="match status" value="1"/>
</dbReference>
<feature type="region of interest" description="Disordered" evidence="6">
    <location>
        <begin position="92"/>
        <end position="123"/>
    </location>
</feature>
<keyword evidence="4" id="KW-0862">Zinc</keyword>
<accession>A0ABR0Y3K2</accession>
<proteinExistence type="predicted"/>